<dbReference type="InterPro" id="IPR011011">
    <property type="entry name" value="Znf_FYVE_PHD"/>
</dbReference>
<evidence type="ECO:0008006" key="2">
    <source>
        <dbReference type="Google" id="ProtNLM"/>
    </source>
</evidence>
<reference evidence="1" key="1">
    <citation type="journal article" date="2020" name="Nature">
        <title>Giant virus diversity and host interactions through global metagenomics.</title>
        <authorList>
            <person name="Schulz F."/>
            <person name="Roux S."/>
            <person name="Paez-Espino D."/>
            <person name="Jungbluth S."/>
            <person name="Walsh D.A."/>
            <person name="Denef V.J."/>
            <person name="McMahon K.D."/>
            <person name="Konstantinidis K.T."/>
            <person name="Eloe-Fadrosh E.A."/>
            <person name="Kyrpides N.C."/>
            <person name="Woyke T."/>
        </authorList>
    </citation>
    <scope>NUCLEOTIDE SEQUENCE</scope>
    <source>
        <strain evidence="1">GVMAG-M-3300025699-48</strain>
    </source>
</reference>
<name>A0A6C0J3A8_9ZZZZ</name>
<proteinExistence type="predicted"/>
<evidence type="ECO:0000313" key="1">
    <source>
        <dbReference type="EMBL" id="QHT99270.1"/>
    </source>
</evidence>
<dbReference type="AlphaFoldDB" id="A0A6C0J3A8"/>
<organism evidence="1">
    <name type="scientific">viral metagenome</name>
    <dbReference type="NCBI Taxonomy" id="1070528"/>
    <lineage>
        <taxon>unclassified sequences</taxon>
        <taxon>metagenomes</taxon>
        <taxon>organismal metagenomes</taxon>
    </lineage>
</organism>
<dbReference type="EMBL" id="MN740306">
    <property type="protein sequence ID" value="QHT99270.1"/>
    <property type="molecule type" value="Genomic_DNA"/>
</dbReference>
<dbReference type="SUPFAM" id="SSF57903">
    <property type="entry name" value="FYVE/PHD zinc finger"/>
    <property type="match status" value="1"/>
</dbReference>
<sequence length="66" mass="7561">MGNTLSRNTLSQQECIICWEQIQGIELVMCNICNIQLHVSCEEIYRNTRKYCKCPHCQGIGTLGIQ</sequence>
<protein>
    <recommendedName>
        <fullName evidence="2">RING-type domain-containing protein</fullName>
    </recommendedName>
</protein>
<accession>A0A6C0J3A8</accession>